<evidence type="ECO:0000313" key="2">
    <source>
        <dbReference type="Proteomes" id="UP000198781"/>
    </source>
</evidence>
<organism evidence="1 2">
    <name type="scientific">Paracidovorax valerianellae</name>
    <dbReference type="NCBI Taxonomy" id="187868"/>
    <lineage>
        <taxon>Bacteria</taxon>
        <taxon>Pseudomonadati</taxon>
        <taxon>Pseudomonadota</taxon>
        <taxon>Betaproteobacteria</taxon>
        <taxon>Burkholderiales</taxon>
        <taxon>Comamonadaceae</taxon>
        <taxon>Paracidovorax</taxon>
    </lineage>
</organism>
<evidence type="ECO:0000313" key="1">
    <source>
        <dbReference type="EMBL" id="SDE08146.1"/>
    </source>
</evidence>
<reference evidence="1 2" key="1">
    <citation type="submission" date="2016-10" db="EMBL/GenBank/DDBJ databases">
        <authorList>
            <person name="de Groot N.N."/>
        </authorList>
    </citation>
    <scope>NUCLEOTIDE SEQUENCE [LARGE SCALE GENOMIC DNA]</scope>
    <source>
        <strain evidence="1 2">DSM 16619</strain>
    </source>
</reference>
<dbReference type="Proteomes" id="UP000198781">
    <property type="component" value="Unassembled WGS sequence"/>
</dbReference>
<dbReference type="RefSeq" id="WP_175537785.1">
    <property type="nucleotide sequence ID" value="NZ_FMZC01000012.1"/>
</dbReference>
<dbReference type="AlphaFoldDB" id="A0A1G7A2L3"/>
<name>A0A1G7A2L3_9BURK</name>
<dbReference type="STRING" id="187868.SAMN05192589_11219"/>
<keyword evidence="2" id="KW-1185">Reference proteome</keyword>
<sequence length="54" mass="6170">MWEEPIGKMADLRQVCMPEPLDEVADHKPTLQWQQADEARVQLSHSDAPARQVS</sequence>
<gene>
    <name evidence="1" type="ORF">SAMN05192589_11219</name>
</gene>
<proteinExistence type="predicted"/>
<dbReference type="EMBL" id="FMZC01000012">
    <property type="protein sequence ID" value="SDE08146.1"/>
    <property type="molecule type" value="Genomic_DNA"/>
</dbReference>
<accession>A0A1G7A2L3</accession>
<protein>
    <submittedName>
        <fullName evidence="1">Uncharacterized protein</fullName>
    </submittedName>
</protein>